<name>A0A5J4N949_9TREM</name>
<organism evidence="2 3">
    <name type="scientific">Paragonimus westermani</name>
    <dbReference type="NCBI Taxonomy" id="34504"/>
    <lineage>
        <taxon>Eukaryota</taxon>
        <taxon>Metazoa</taxon>
        <taxon>Spiralia</taxon>
        <taxon>Lophotrochozoa</taxon>
        <taxon>Platyhelminthes</taxon>
        <taxon>Trematoda</taxon>
        <taxon>Digenea</taxon>
        <taxon>Plagiorchiida</taxon>
        <taxon>Troglotremata</taxon>
        <taxon>Troglotrematidae</taxon>
        <taxon>Paragonimus</taxon>
    </lineage>
</organism>
<evidence type="ECO:0000313" key="2">
    <source>
        <dbReference type="EMBL" id="KAA3672111.1"/>
    </source>
</evidence>
<comment type="caution">
    <text evidence="2">The sequence shown here is derived from an EMBL/GenBank/DDBJ whole genome shotgun (WGS) entry which is preliminary data.</text>
</comment>
<dbReference type="EMBL" id="QNGE01005336">
    <property type="protein sequence ID" value="KAA3672111.1"/>
    <property type="molecule type" value="Genomic_DNA"/>
</dbReference>
<dbReference type="Proteomes" id="UP000324629">
    <property type="component" value="Unassembled WGS sequence"/>
</dbReference>
<reference evidence="2 3" key="1">
    <citation type="journal article" date="2019" name="Gigascience">
        <title>Whole-genome sequence of the oriental lung fluke Paragonimus westermani.</title>
        <authorList>
            <person name="Oey H."/>
            <person name="Zakrzewski M."/>
            <person name="Narain K."/>
            <person name="Devi K.R."/>
            <person name="Agatsuma T."/>
            <person name="Nawaratna S."/>
            <person name="Gobert G.N."/>
            <person name="Jones M.K."/>
            <person name="Ragan M.A."/>
            <person name="McManus D.P."/>
            <person name="Krause L."/>
        </authorList>
    </citation>
    <scope>NUCLEOTIDE SEQUENCE [LARGE SCALE GENOMIC DNA]</scope>
    <source>
        <strain evidence="2 3">IND2009</strain>
    </source>
</reference>
<accession>A0A5J4N949</accession>
<protein>
    <submittedName>
        <fullName evidence="2">Uncharacterized protein</fullName>
    </submittedName>
</protein>
<sequence length="250" mass="27112">RKACPYFGARIATMESSISSADSVQSDSDIDASVTVRHTTAVSTDVSHASGAVTHHRSGCKNEATLSEEHKPPDDVPNKMITKFNVVNGLHAPRFHRFYLESSDDVLHAMSPVIYHKPEPDAVPKSSRLVSVQEAVRVRSLNSDPNSFTSPQPHYVKLKHYGKTLHVPNSNCTNSNPLPLPSSVEVTHTVHGVSSFSVTPPSQSLRTSTVVTMTSSNLVEPQALLSKLGHTIKLGRRHAKAETLPGRSAE</sequence>
<gene>
    <name evidence="2" type="ORF">DEA37_0014821</name>
</gene>
<dbReference type="AlphaFoldDB" id="A0A5J4N949"/>
<evidence type="ECO:0000313" key="3">
    <source>
        <dbReference type="Proteomes" id="UP000324629"/>
    </source>
</evidence>
<feature type="non-terminal residue" evidence="2">
    <location>
        <position position="1"/>
    </location>
</feature>
<feature type="region of interest" description="Disordered" evidence="1">
    <location>
        <begin position="45"/>
        <end position="77"/>
    </location>
</feature>
<proteinExistence type="predicted"/>
<feature type="compositionally biased region" description="Basic and acidic residues" evidence="1">
    <location>
        <begin position="67"/>
        <end position="77"/>
    </location>
</feature>
<keyword evidence="3" id="KW-1185">Reference proteome</keyword>
<evidence type="ECO:0000256" key="1">
    <source>
        <dbReference type="SAM" id="MobiDB-lite"/>
    </source>
</evidence>